<organism evidence="3 4">
    <name type="scientific">Stentor coeruleus</name>
    <dbReference type="NCBI Taxonomy" id="5963"/>
    <lineage>
        <taxon>Eukaryota</taxon>
        <taxon>Sar</taxon>
        <taxon>Alveolata</taxon>
        <taxon>Ciliophora</taxon>
        <taxon>Postciliodesmatophora</taxon>
        <taxon>Heterotrichea</taxon>
        <taxon>Heterotrichida</taxon>
        <taxon>Stentoridae</taxon>
        <taxon>Stentor</taxon>
    </lineage>
</organism>
<comment type="caution">
    <text evidence="3">The sequence shown here is derived from an EMBL/GenBank/DDBJ whole genome shotgun (WGS) entry which is preliminary data.</text>
</comment>
<reference evidence="3 4" key="1">
    <citation type="submission" date="2016-11" db="EMBL/GenBank/DDBJ databases">
        <title>The macronuclear genome of Stentor coeruleus: a giant cell with tiny introns.</title>
        <authorList>
            <person name="Slabodnick M."/>
            <person name="Ruby J.G."/>
            <person name="Reiff S.B."/>
            <person name="Swart E.C."/>
            <person name="Gosai S."/>
            <person name="Prabakaran S."/>
            <person name="Witkowska E."/>
            <person name="Larue G.E."/>
            <person name="Fisher S."/>
            <person name="Freeman R.M."/>
            <person name="Gunawardena J."/>
            <person name="Chu W."/>
            <person name="Stover N.A."/>
            <person name="Gregory B.D."/>
            <person name="Nowacki M."/>
            <person name="Derisi J."/>
            <person name="Roy S.W."/>
            <person name="Marshall W.F."/>
            <person name="Sood P."/>
        </authorList>
    </citation>
    <scope>NUCLEOTIDE SEQUENCE [LARGE SCALE GENOMIC DNA]</scope>
    <source>
        <strain evidence="3">WM001</strain>
    </source>
</reference>
<keyword evidence="2" id="KW-1133">Transmembrane helix</keyword>
<feature type="transmembrane region" description="Helical" evidence="2">
    <location>
        <begin position="180"/>
        <end position="200"/>
    </location>
</feature>
<dbReference type="AlphaFoldDB" id="A0A1R2CHH0"/>
<name>A0A1R2CHH0_9CILI</name>
<evidence type="ECO:0000256" key="1">
    <source>
        <dbReference type="SAM" id="MobiDB-lite"/>
    </source>
</evidence>
<keyword evidence="2" id="KW-0472">Membrane</keyword>
<gene>
    <name evidence="3" type="ORF">SteCoe_9608</name>
</gene>
<feature type="region of interest" description="Disordered" evidence="1">
    <location>
        <begin position="1"/>
        <end position="25"/>
    </location>
</feature>
<feature type="transmembrane region" description="Helical" evidence="2">
    <location>
        <begin position="95"/>
        <end position="115"/>
    </location>
</feature>
<feature type="transmembrane region" description="Helical" evidence="2">
    <location>
        <begin position="206"/>
        <end position="227"/>
    </location>
</feature>
<feature type="transmembrane region" description="Helical" evidence="2">
    <location>
        <begin position="127"/>
        <end position="147"/>
    </location>
</feature>
<dbReference type="EMBL" id="MPUH01000150">
    <property type="protein sequence ID" value="OMJ88479.1"/>
    <property type="molecule type" value="Genomic_DNA"/>
</dbReference>
<sequence length="282" mass="31550">MDKSDSLDKKLNKHIEKQAGKTGRKFAEKAVKDKLGELDAKTDKHLAGLQEKLNIGMSKSGLNLLSSVYFLIFLEHIPVIVFILLIYFFSVILSILLTLVLIIVAIIYLVGYILISRFPGMLKKGSLGFFLALLLSFCEAIFVSYLCSVIGEVLLMVIIAIVMIILLVSVIMAKCMKHRFKAIIGIGFGALIAAAIYAAYMYFNDFSWVTIIISYILANVYQAFILIMSMRIIRAGEGEDEGFKAAVFITLCVYKKKIDYTIGLVFILLAACFKLCKKKDNY</sequence>
<keyword evidence="4" id="KW-1185">Reference proteome</keyword>
<keyword evidence="2" id="KW-0812">Transmembrane</keyword>
<evidence type="ECO:0000313" key="4">
    <source>
        <dbReference type="Proteomes" id="UP000187209"/>
    </source>
</evidence>
<feature type="transmembrane region" description="Helical" evidence="2">
    <location>
        <begin position="153"/>
        <end position="173"/>
    </location>
</feature>
<evidence type="ECO:0000256" key="2">
    <source>
        <dbReference type="SAM" id="Phobius"/>
    </source>
</evidence>
<evidence type="ECO:0000313" key="3">
    <source>
        <dbReference type="EMBL" id="OMJ88479.1"/>
    </source>
</evidence>
<proteinExistence type="predicted"/>
<accession>A0A1R2CHH0</accession>
<feature type="transmembrane region" description="Helical" evidence="2">
    <location>
        <begin position="68"/>
        <end position="89"/>
    </location>
</feature>
<protein>
    <submittedName>
        <fullName evidence="3">Uncharacterized protein</fullName>
    </submittedName>
</protein>
<dbReference type="Proteomes" id="UP000187209">
    <property type="component" value="Unassembled WGS sequence"/>
</dbReference>